<organism evidence="8 9">
    <name type="scientific">Paramecium tetraurelia</name>
    <dbReference type="NCBI Taxonomy" id="5888"/>
    <lineage>
        <taxon>Eukaryota</taxon>
        <taxon>Sar</taxon>
        <taxon>Alveolata</taxon>
        <taxon>Ciliophora</taxon>
        <taxon>Intramacronucleata</taxon>
        <taxon>Oligohymenophorea</taxon>
        <taxon>Peniculida</taxon>
        <taxon>Parameciidae</taxon>
        <taxon>Paramecium</taxon>
    </lineage>
</organism>
<dbReference type="GeneID" id="5027613"/>
<dbReference type="GO" id="GO:0005737">
    <property type="term" value="C:cytoplasm"/>
    <property type="evidence" value="ECO:0000318"/>
    <property type="project" value="GO_Central"/>
</dbReference>
<feature type="domain" description="TH1" evidence="7">
    <location>
        <begin position="1"/>
        <end position="195"/>
    </location>
</feature>
<dbReference type="InterPro" id="IPR010926">
    <property type="entry name" value="Myosin_TH1"/>
</dbReference>
<evidence type="ECO:0000259" key="6">
    <source>
        <dbReference type="PROSITE" id="PS50011"/>
    </source>
</evidence>
<sequence>MNYQSQKLDREKCGKDSRILSILETGGKMRKCYIESILLSTCLWKFSHINKQQERILLITNKNIYNITPQSTLVNFFSKVVSSVRVKRKIAIQNIAGITISKCGFEFVIHVPDEYDYRYSSLDFREKILSTLSDSYQRLVKKYLAIYLTDDLTLIPYTTTKVDAKKGICRMHGHPINIDPQTLANYDFSTLKAPEDNQKQPIRKSYDYSQQYRLLKYLYQGMLGQVILVQSIKTDKYYVFKLMQKQDVITTDHLNHALIERKLLEIFDHPFIIKLVQAFETDDQLIYVLPFYQGGDLYTHLKKETRLKEERVKFLVAQLIMALGYMHDKDYVYRDLKPENILMDSSGYIALTDLGLCKQLPNNQLSYSFTGSVEYIAPEMITAVGYNRMIDWWMLGILAYELIFGITPFYCDNQSQVFESIQEREVRFSTNIAISLECKDFITNLLRKDPKERLGFKRDFIDLQLHQWFKDINFGEIIRKTNLTWKLNLNDPVDLKFFEPEDFNLETLNSQQQDKALIQKFNLEFQNVEFNL</sequence>
<dbReference type="SUPFAM" id="SSF56112">
    <property type="entry name" value="Protein kinase-like (PK-like)"/>
    <property type="match status" value="1"/>
</dbReference>
<keyword evidence="2" id="KW-0808">Transferase</keyword>
<dbReference type="EMBL" id="CT868185">
    <property type="protein sequence ID" value="CAK74431.1"/>
    <property type="molecule type" value="Genomic_DNA"/>
</dbReference>
<dbReference type="OMA" id="AVGYNRM"/>
<keyword evidence="3" id="KW-0547">Nucleotide-binding</keyword>
<keyword evidence="5" id="KW-0067">ATP-binding</keyword>
<feature type="domain" description="Protein kinase" evidence="6">
    <location>
        <begin position="212"/>
        <end position="469"/>
    </location>
</feature>
<evidence type="ECO:0000313" key="8">
    <source>
        <dbReference type="EMBL" id="CAK74431.1"/>
    </source>
</evidence>
<evidence type="ECO:0008006" key="10">
    <source>
        <dbReference type="Google" id="ProtNLM"/>
    </source>
</evidence>
<dbReference type="Pfam" id="PF06017">
    <property type="entry name" value="Myosin_TH1"/>
    <property type="match status" value="1"/>
</dbReference>
<dbReference type="CDD" id="cd05123">
    <property type="entry name" value="STKc_AGC"/>
    <property type="match status" value="1"/>
</dbReference>
<dbReference type="GO" id="GO:0005634">
    <property type="term" value="C:nucleus"/>
    <property type="evidence" value="ECO:0000318"/>
    <property type="project" value="GO_Central"/>
</dbReference>
<dbReference type="PROSITE" id="PS50011">
    <property type="entry name" value="PROTEIN_KINASE_DOM"/>
    <property type="match status" value="1"/>
</dbReference>
<dbReference type="SMART" id="SM00220">
    <property type="entry name" value="S_TKc"/>
    <property type="match status" value="1"/>
</dbReference>
<accession>A0CUG4</accession>
<dbReference type="PROSITE" id="PS00108">
    <property type="entry name" value="PROTEIN_KINASE_ST"/>
    <property type="match status" value="1"/>
</dbReference>
<dbReference type="Proteomes" id="UP000000600">
    <property type="component" value="Unassembled WGS sequence"/>
</dbReference>
<dbReference type="eggNOG" id="KOG0598">
    <property type="taxonomic scope" value="Eukaryota"/>
</dbReference>
<dbReference type="InterPro" id="IPR000719">
    <property type="entry name" value="Prot_kinase_dom"/>
</dbReference>
<dbReference type="PANTHER" id="PTHR24351">
    <property type="entry name" value="RIBOSOMAL PROTEIN S6 KINASE"/>
    <property type="match status" value="1"/>
</dbReference>
<reference evidence="8 9" key="1">
    <citation type="journal article" date="2006" name="Nature">
        <title>Global trends of whole-genome duplications revealed by the ciliate Paramecium tetraurelia.</title>
        <authorList>
            <consortium name="Genoscope"/>
            <person name="Aury J.-M."/>
            <person name="Jaillon O."/>
            <person name="Duret L."/>
            <person name="Noel B."/>
            <person name="Jubin C."/>
            <person name="Porcel B.M."/>
            <person name="Segurens B."/>
            <person name="Daubin V."/>
            <person name="Anthouard V."/>
            <person name="Aiach N."/>
            <person name="Arnaiz O."/>
            <person name="Billaut A."/>
            <person name="Beisson J."/>
            <person name="Blanc I."/>
            <person name="Bouhouche K."/>
            <person name="Camara F."/>
            <person name="Duharcourt S."/>
            <person name="Guigo R."/>
            <person name="Gogendeau D."/>
            <person name="Katinka M."/>
            <person name="Keller A.-M."/>
            <person name="Kissmehl R."/>
            <person name="Klotz C."/>
            <person name="Koll F."/>
            <person name="Le Moue A."/>
            <person name="Lepere C."/>
            <person name="Malinsky S."/>
            <person name="Nowacki M."/>
            <person name="Nowak J.K."/>
            <person name="Plattner H."/>
            <person name="Poulain J."/>
            <person name="Ruiz F."/>
            <person name="Serrano V."/>
            <person name="Zagulski M."/>
            <person name="Dessen P."/>
            <person name="Betermier M."/>
            <person name="Weissenbach J."/>
            <person name="Scarpelli C."/>
            <person name="Schachter V."/>
            <person name="Sperling L."/>
            <person name="Meyer E."/>
            <person name="Cohen J."/>
            <person name="Wincker P."/>
        </authorList>
    </citation>
    <scope>NUCLEOTIDE SEQUENCE [LARGE SCALE GENOMIC DNA]</scope>
    <source>
        <strain evidence="8 9">Stock d4-2</strain>
    </source>
</reference>
<dbReference type="HOGENOM" id="CLU_000288_63_46_1"/>
<dbReference type="RefSeq" id="XP_001441828.1">
    <property type="nucleotide sequence ID" value="XM_001441791.1"/>
</dbReference>
<evidence type="ECO:0000313" key="9">
    <source>
        <dbReference type="Proteomes" id="UP000000600"/>
    </source>
</evidence>
<evidence type="ECO:0000256" key="2">
    <source>
        <dbReference type="ARBA" id="ARBA00022679"/>
    </source>
</evidence>
<evidence type="ECO:0000256" key="5">
    <source>
        <dbReference type="ARBA" id="ARBA00022840"/>
    </source>
</evidence>
<evidence type="ECO:0000256" key="1">
    <source>
        <dbReference type="ARBA" id="ARBA00022527"/>
    </source>
</evidence>
<dbReference type="GO" id="GO:0004674">
    <property type="term" value="F:protein serine/threonine kinase activity"/>
    <property type="evidence" value="ECO:0000318"/>
    <property type="project" value="GO_Central"/>
</dbReference>
<dbReference type="Gene3D" id="3.30.200.20">
    <property type="entry name" value="Phosphorylase Kinase, domain 1"/>
    <property type="match status" value="1"/>
</dbReference>
<proteinExistence type="predicted"/>
<dbReference type="AlphaFoldDB" id="A0CUG4"/>
<dbReference type="InterPro" id="IPR008271">
    <property type="entry name" value="Ser/Thr_kinase_AS"/>
</dbReference>
<protein>
    <recommendedName>
        <fullName evidence="10">Protein kinase domain-containing protein</fullName>
    </recommendedName>
</protein>
<dbReference type="InParanoid" id="A0CUG4"/>
<evidence type="ECO:0000259" key="7">
    <source>
        <dbReference type="PROSITE" id="PS51757"/>
    </source>
</evidence>
<dbReference type="STRING" id="5888.A0CUG4"/>
<evidence type="ECO:0000256" key="3">
    <source>
        <dbReference type="ARBA" id="ARBA00022741"/>
    </source>
</evidence>
<gene>
    <name evidence="8" type="ORF">GSPATT00010631001</name>
</gene>
<keyword evidence="4" id="KW-0418">Kinase</keyword>
<dbReference type="GO" id="GO:0003774">
    <property type="term" value="F:cytoskeletal motor activity"/>
    <property type="evidence" value="ECO:0007669"/>
    <property type="project" value="InterPro"/>
</dbReference>
<keyword evidence="1" id="KW-0723">Serine/threonine-protein kinase</keyword>
<dbReference type="Gene3D" id="1.10.510.10">
    <property type="entry name" value="Transferase(Phosphotransferase) domain 1"/>
    <property type="match status" value="1"/>
</dbReference>
<dbReference type="Pfam" id="PF00069">
    <property type="entry name" value="Pkinase"/>
    <property type="match status" value="1"/>
</dbReference>
<dbReference type="GO" id="GO:0016459">
    <property type="term" value="C:myosin complex"/>
    <property type="evidence" value="ECO:0007669"/>
    <property type="project" value="InterPro"/>
</dbReference>
<dbReference type="FunFam" id="1.10.510.10:FF:000465">
    <property type="entry name" value="Non-specific serine/threonine protein kinase"/>
    <property type="match status" value="1"/>
</dbReference>
<dbReference type="InterPro" id="IPR045270">
    <property type="entry name" value="STKc_AGC"/>
</dbReference>
<dbReference type="InterPro" id="IPR011009">
    <property type="entry name" value="Kinase-like_dom_sf"/>
</dbReference>
<dbReference type="GO" id="GO:0005524">
    <property type="term" value="F:ATP binding"/>
    <property type="evidence" value="ECO:0007669"/>
    <property type="project" value="UniProtKB-KW"/>
</dbReference>
<name>A0CUG4_PARTE</name>
<dbReference type="OrthoDB" id="287794at2759"/>
<dbReference type="PROSITE" id="PS51757">
    <property type="entry name" value="TH1"/>
    <property type="match status" value="1"/>
</dbReference>
<keyword evidence="9" id="KW-1185">Reference proteome</keyword>
<dbReference type="KEGG" id="ptm:GSPATT00010631001"/>
<evidence type="ECO:0000256" key="4">
    <source>
        <dbReference type="ARBA" id="ARBA00022777"/>
    </source>
</evidence>